<evidence type="ECO:0000313" key="2">
    <source>
        <dbReference type="EMBL" id="OAF12391.1"/>
    </source>
</evidence>
<reference evidence="2 3" key="1">
    <citation type="submission" date="2016-03" db="EMBL/GenBank/DDBJ databases">
        <title>Draft Genome Sequence of the Strain BR 10245 (Bradyrhizobium sp.) isolated from nodules of Centrolobium paraense.</title>
        <authorList>
            <person name="Simoes-Araujo J.L.Sr."/>
            <person name="Barauna A.C."/>
            <person name="Silva K."/>
            <person name="Zilli J.E."/>
        </authorList>
    </citation>
    <scope>NUCLEOTIDE SEQUENCE [LARGE SCALE GENOMIC DNA]</scope>
    <source>
        <strain evidence="2 3">BR 10245</strain>
    </source>
</reference>
<gene>
    <name evidence="2" type="ORF">AYJ54_06045</name>
</gene>
<dbReference type="Proteomes" id="UP000076959">
    <property type="component" value="Unassembled WGS sequence"/>
</dbReference>
<protein>
    <submittedName>
        <fullName evidence="2">Uncharacterized protein</fullName>
    </submittedName>
</protein>
<dbReference type="EMBL" id="LUUB01000040">
    <property type="protein sequence ID" value="OAF12391.1"/>
    <property type="molecule type" value="Genomic_DNA"/>
</dbReference>
<dbReference type="STRING" id="1505087.AYJ54_06045"/>
<keyword evidence="3" id="KW-1185">Reference proteome</keyword>
<name>A0A176Z038_9BRAD</name>
<accession>A0A176Z038</accession>
<evidence type="ECO:0000313" key="3">
    <source>
        <dbReference type="Proteomes" id="UP000076959"/>
    </source>
</evidence>
<proteinExistence type="predicted"/>
<evidence type="ECO:0000256" key="1">
    <source>
        <dbReference type="SAM" id="MobiDB-lite"/>
    </source>
</evidence>
<dbReference type="AlphaFoldDB" id="A0A176Z038"/>
<sequence length="198" mass="21923">MSIEIDKPAAQVVGESIEPAPPAVASSDYSRVHKQLLPTSRGPELSLSYGRVGRTRFGNAFCREYGGVTSRIRQETRDNFGVRRDPQIAPRWSLGWRAIGYSIRHLAERKVLSKFSGRKAFSGTFQQSEEGATDRVRSQGAARKVNRDFRAGECFGQVGTIDVGRTQQDGDTIKRDAVAGERQNPARNLDALAPFARR</sequence>
<feature type="region of interest" description="Disordered" evidence="1">
    <location>
        <begin position="178"/>
        <end position="198"/>
    </location>
</feature>
<comment type="caution">
    <text evidence="2">The sequence shown here is derived from an EMBL/GenBank/DDBJ whole genome shotgun (WGS) entry which is preliminary data.</text>
</comment>
<organism evidence="2 3">
    <name type="scientific">Bradyrhizobium centrolobii</name>
    <dbReference type="NCBI Taxonomy" id="1505087"/>
    <lineage>
        <taxon>Bacteria</taxon>
        <taxon>Pseudomonadati</taxon>
        <taxon>Pseudomonadota</taxon>
        <taxon>Alphaproteobacteria</taxon>
        <taxon>Hyphomicrobiales</taxon>
        <taxon>Nitrobacteraceae</taxon>
        <taxon>Bradyrhizobium</taxon>
    </lineage>
</organism>